<reference evidence="1" key="1">
    <citation type="submission" date="2020-02" db="EMBL/GenBank/DDBJ databases">
        <authorList>
            <person name="Meier V. D."/>
        </authorList>
    </citation>
    <scope>NUCLEOTIDE SEQUENCE</scope>
    <source>
        <strain evidence="1">AVDCRST_MAG58</strain>
    </source>
</reference>
<evidence type="ECO:0000313" key="1">
    <source>
        <dbReference type="EMBL" id="CAA9456440.1"/>
    </source>
</evidence>
<feature type="non-terminal residue" evidence="1">
    <location>
        <position position="50"/>
    </location>
</feature>
<dbReference type="EMBL" id="CADCVF010000036">
    <property type="protein sequence ID" value="CAA9456440.1"/>
    <property type="molecule type" value="Genomic_DNA"/>
</dbReference>
<proteinExistence type="predicted"/>
<accession>A0A6J4R5P4</accession>
<organism evidence="1">
    <name type="scientific">uncultured Rubrobacteraceae bacterium</name>
    <dbReference type="NCBI Taxonomy" id="349277"/>
    <lineage>
        <taxon>Bacteria</taxon>
        <taxon>Bacillati</taxon>
        <taxon>Actinomycetota</taxon>
        <taxon>Rubrobacteria</taxon>
        <taxon>Rubrobacterales</taxon>
        <taxon>Rubrobacteraceae</taxon>
        <taxon>environmental samples</taxon>
    </lineage>
</organism>
<protein>
    <submittedName>
        <fullName evidence="1">Uncharacterized protein</fullName>
    </submittedName>
</protein>
<sequence length="50" mass="4861">ATERACGFGHAGIVGGTGSCGCRRSGLVHGSLDATAGVTRGRNCGPFGLL</sequence>
<gene>
    <name evidence="1" type="ORF">AVDCRST_MAG58-1662</name>
</gene>
<name>A0A6J4R5P4_9ACTN</name>
<feature type="non-terminal residue" evidence="1">
    <location>
        <position position="1"/>
    </location>
</feature>
<dbReference type="AlphaFoldDB" id="A0A6J4R5P4"/>